<evidence type="ECO:0000256" key="10">
    <source>
        <dbReference type="ARBA" id="ARBA00023315"/>
    </source>
</evidence>
<keyword evidence="9" id="KW-0511">Multifunctional enzyme</keyword>
<dbReference type="Gene3D" id="3.40.47.10">
    <property type="match status" value="1"/>
</dbReference>
<keyword evidence="7" id="KW-0443">Lipid metabolism</keyword>
<keyword evidence="6" id="KW-0276">Fatty acid metabolism</keyword>
<comment type="pathway">
    <text evidence="1">Lipid metabolism.</text>
</comment>
<evidence type="ECO:0000256" key="6">
    <source>
        <dbReference type="ARBA" id="ARBA00022832"/>
    </source>
</evidence>
<feature type="domain" description="Beta-ketoacyl-[acyl-carrier-protein] synthase III C-terminal" evidence="11">
    <location>
        <begin position="237"/>
        <end position="325"/>
    </location>
</feature>
<dbReference type="PANTHER" id="PTHR34069">
    <property type="entry name" value="3-OXOACYL-[ACYL-CARRIER-PROTEIN] SYNTHASE 3"/>
    <property type="match status" value="1"/>
</dbReference>
<evidence type="ECO:0000256" key="9">
    <source>
        <dbReference type="ARBA" id="ARBA00023268"/>
    </source>
</evidence>
<reference evidence="14" key="1">
    <citation type="journal article" date="2019" name="Int. J. Syst. Evol. Microbiol.">
        <title>The Global Catalogue of Microorganisms (GCM) 10K type strain sequencing project: providing services to taxonomists for standard genome sequencing and annotation.</title>
        <authorList>
            <consortium name="The Broad Institute Genomics Platform"/>
            <consortium name="The Broad Institute Genome Sequencing Center for Infectious Disease"/>
            <person name="Wu L."/>
            <person name="Ma J."/>
        </authorList>
    </citation>
    <scope>NUCLEOTIDE SEQUENCE [LARGE SCALE GENOMIC DNA]</scope>
    <source>
        <strain evidence="14">KCTC 42423</strain>
    </source>
</reference>
<dbReference type="CDD" id="cd00830">
    <property type="entry name" value="KAS_III"/>
    <property type="match status" value="1"/>
</dbReference>
<accession>A0ABW5N8B1</accession>
<feature type="domain" description="Beta-ketoacyl-[acyl-carrier-protein] synthase III N-terminal" evidence="12">
    <location>
        <begin position="107"/>
        <end position="183"/>
    </location>
</feature>
<dbReference type="InterPro" id="IPR013747">
    <property type="entry name" value="ACP_syn_III_C"/>
</dbReference>
<dbReference type="SUPFAM" id="SSF53901">
    <property type="entry name" value="Thiolase-like"/>
    <property type="match status" value="1"/>
</dbReference>
<dbReference type="Pfam" id="PF08541">
    <property type="entry name" value="ACP_syn_III_C"/>
    <property type="match status" value="1"/>
</dbReference>
<dbReference type="InterPro" id="IPR016039">
    <property type="entry name" value="Thiolase-like"/>
</dbReference>
<keyword evidence="3" id="KW-0963">Cytoplasm</keyword>
<evidence type="ECO:0000256" key="8">
    <source>
        <dbReference type="ARBA" id="ARBA00023160"/>
    </source>
</evidence>
<proteinExistence type="inferred from homology"/>
<dbReference type="NCBIfam" id="TIGR00747">
    <property type="entry name" value="fabH"/>
    <property type="match status" value="1"/>
</dbReference>
<comment type="similarity">
    <text evidence="2">Belongs to the thiolase-like superfamily. FabH family.</text>
</comment>
<keyword evidence="4" id="KW-0444">Lipid biosynthesis</keyword>
<evidence type="ECO:0000259" key="12">
    <source>
        <dbReference type="Pfam" id="PF08545"/>
    </source>
</evidence>
<comment type="caution">
    <text evidence="13">The sequence shown here is derived from an EMBL/GenBank/DDBJ whole genome shotgun (WGS) entry which is preliminary data.</text>
</comment>
<keyword evidence="8" id="KW-0275">Fatty acid biosynthesis</keyword>
<organism evidence="13 14">
    <name type="scientific">Aquimarina hainanensis</name>
    <dbReference type="NCBI Taxonomy" id="1578017"/>
    <lineage>
        <taxon>Bacteria</taxon>
        <taxon>Pseudomonadati</taxon>
        <taxon>Bacteroidota</taxon>
        <taxon>Flavobacteriia</taxon>
        <taxon>Flavobacteriales</taxon>
        <taxon>Flavobacteriaceae</taxon>
        <taxon>Aquimarina</taxon>
    </lineage>
</organism>
<gene>
    <name evidence="13" type="ORF">ACFSTE_11070</name>
</gene>
<evidence type="ECO:0000256" key="2">
    <source>
        <dbReference type="ARBA" id="ARBA00008642"/>
    </source>
</evidence>
<evidence type="ECO:0000256" key="4">
    <source>
        <dbReference type="ARBA" id="ARBA00022516"/>
    </source>
</evidence>
<keyword evidence="14" id="KW-1185">Reference proteome</keyword>
<sequence length="327" mass="35476">MNNVSIIGSGSYVPENIVTNKDLEKTLDTTDEWIVQKTGIKERRIAPADMLTSDMAAYAARNALSTYSINPEDIDLIVLATNMSDHLSPACAVKVQEKIGAINACAFDIRVGGCPGIIYAMSVAYQYIASGTYKTVLALSADMNSKVVNWEDRKTCVFLGDGASAFVLQQSERPGIKNIKLHTSPKGYYDAFIPAGGIAEPITTDNITSGRQYFTMNGRNIWEYATTVFPATVHELLEEGNLDIEDVNFVIPHQANLNIIKEGLRQLAVPLEKTIINVDRYANTGGSSVGIAFAEGIEKGIIKKGDTIILVAFGAGYSWGGMLLELH</sequence>
<protein>
    <submittedName>
        <fullName evidence="13">3-oxoacyl-ACP synthase III family protein</fullName>
    </submittedName>
</protein>
<evidence type="ECO:0000256" key="7">
    <source>
        <dbReference type="ARBA" id="ARBA00023098"/>
    </source>
</evidence>
<evidence type="ECO:0000313" key="14">
    <source>
        <dbReference type="Proteomes" id="UP001597459"/>
    </source>
</evidence>
<dbReference type="InterPro" id="IPR004655">
    <property type="entry name" value="FabH"/>
</dbReference>
<keyword evidence="10" id="KW-0012">Acyltransferase</keyword>
<dbReference type="NCBIfam" id="NF006829">
    <property type="entry name" value="PRK09352.1"/>
    <property type="match status" value="1"/>
</dbReference>
<dbReference type="PANTHER" id="PTHR34069:SF2">
    <property type="entry name" value="BETA-KETOACYL-[ACYL-CARRIER-PROTEIN] SYNTHASE III"/>
    <property type="match status" value="1"/>
</dbReference>
<dbReference type="InterPro" id="IPR013751">
    <property type="entry name" value="ACP_syn_III_N"/>
</dbReference>
<dbReference type="Pfam" id="PF08545">
    <property type="entry name" value="ACP_syn_III"/>
    <property type="match status" value="1"/>
</dbReference>
<dbReference type="RefSeq" id="WP_378256854.1">
    <property type="nucleotide sequence ID" value="NZ_JBHSJV010000001.1"/>
</dbReference>
<name>A0ABW5N8B1_9FLAO</name>
<dbReference type="EMBL" id="JBHULX010000021">
    <property type="protein sequence ID" value="MFD2591366.1"/>
    <property type="molecule type" value="Genomic_DNA"/>
</dbReference>
<evidence type="ECO:0000259" key="11">
    <source>
        <dbReference type="Pfam" id="PF08541"/>
    </source>
</evidence>
<evidence type="ECO:0000313" key="13">
    <source>
        <dbReference type="EMBL" id="MFD2591366.1"/>
    </source>
</evidence>
<evidence type="ECO:0000256" key="1">
    <source>
        <dbReference type="ARBA" id="ARBA00005189"/>
    </source>
</evidence>
<keyword evidence="5" id="KW-0808">Transferase</keyword>
<evidence type="ECO:0000256" key="3">
    <source>
        <dbReference type="ARBA" id="ARBA00022490"/>
    </source>
</evidence>
<evidence type="ECO:0000256" key="5">
    <source>
        <dbReference type="ARBA" id="ARBA00022679"/>
    </source>
</evidence>
<dbReference type="Proteomes" id="UP001597459">
    <property type="component" value="Unassembled WGS sequence"/>
</dbReference>